<evidence type="ECO:0000313" key="2">
    <source>
        <dbReference type="EMBL" id="APZ52163.1"/>
    </source>
</evidence>
<dbReference type="EMBL" id="CP015093">
    <property type="protein sequence ID" value="APZ52163.1"/>
    <property type="molecule type" value="Genomic_DNA"/>
</dbReference>
<keyword evidence="3" id="KW-1185">Reference proteome</keyword>
<evidence type="ECO:0000256" key="1">
    <source>
        <dbReference type="SAM" id="MobiDB-lite"/>
    </source>
</evidence>
<feature type="region of interest" description="Disordered" evidence="1">
    <location>
        <begin position="1"/>
        <end position="28"/>
    </location>
</feature>
<dbReference type="Proteomes" id="UP000187059">
    <property type="component" value="Chromosome"/>
</dbReference>
<dbReference type="STRING" id="1250539.Ga0080574_TMP1829"/>
<name>A0A1P8URY2_9RHOB</name>
<proteinExistence type="predicted"/>
<dbReference type="AlphaFoldDB" id="A0A1P8URY2"/>
<organism evidence="2 3">
    <name type="scientific">Salipiger abyssi</name>
    <dbReference type="NCBI Taxonomy" id="1250539"/>
    <lineage>
        <taxon>Bacteria</taxon>
        <taxon>Pseudomonadati</taxon>
        <taxon>Pseudomonadota</taxon>
        <taxon>Alphaproteobacteria</taxon>
        <taxon>Rhodobacterales</taxon>
        <taxon>Roseobacteraceae</taxon>
        <taxon>Salipiger</taxon>
    </lineage>
</organism>
<feature type="compositionally biased region" description="Basic residues" evidence="1">
    <location>
        <begin position="8"/>
        <end position="19"/>
    </location>
</feature>
<reference evidence="2 3" key="1">
    <citation type="submission" date="2016-04" db="EMBL/GenBank/DDBJ databases">
        <title>Deep-sea bacteria in the southern Pacific.</title>
        <authorList>
            <person name="Tang K."/>
        </authorList>
    </citation>
    <scope>NUCLEOTIDE SEQUENCE [LARGE SCALE GENOMIC DNA]</scope>
    <source>
        <strain evidence="2 3">JLT2014</strain>
    </source>
</reference>
<accession>A0A1P8URY2</accession>
<dbReference type="KEGG" id="paby:Ga0080574_TMP1829"/>
<gene>
    <name evidence="2" type="ORF">Ga0080574_TMP1829</name>
</gene>
<sequence length="143" mass="16536">MGDLGTGARRKTRIGRPRSRVLGSHDVPNLPDRCPSLGRGVPPPGIRFPRKNSKYQKRLPSRFLRRAAERYKNTHRLHVQNRCSLFPLRPAPRQRKTPARWRARPGSKAFVTYLCFSKIIPRTNRETQCRSSPSSRTSGWQKH</sequence>
<evidence type="ECO:0000313" key="3">
    <source>
        <dbReference type="Proteomes" id="UP000187059"/>
    </source>
</evidence>
<protein>
    <submittedName>
        <fullName evidence="2">Uncharacterized protein</fullName>
    </submittedName>
</protein>